<accession>A0A7W2EWQ3</accession>
<organism evidence="2 3">
    <name type="scientific">Rugamonas brunnea</name>
    <dbReference type="NCBI Taxonomy" id="2758569"/>
    <lineage>
        <taxon>Bacteria</taxon>
        <taxon>Pseudomonadati</taxon>
        <taxon>Pseudomonadota</taxon>
        <taxon>Betaproteobacteria</taxon>
        <taxon>Burkholderiales</taxon>
        <taxon>Oxalobacteraceae</taxon>
        <taxon>Telluria group</taxon>
        <taxon>Rugamonas</taxon>
    </lineage>
</organism>
<name>A0A7W2EWQ3_9BURK</name>
<dbReference type="EMBL" id="JACEZT010000023">
    <property type="protein sequence ID" value="MBA5640013.1"/>
    <property type="molecule type" value="Genomic_DNA"/>
</dbReference>
<comment type="caution">
    <text evidence="2">The sequence shown here is derived from an EMBL/GenBank/DDBJ whole genome shotgun (WGS) entry which is preliminary data.</text>
</comment>
<gene>
    <name evidence="2" type="ORF">H3H37_23405</name>
</gene>
<dbReference type="CDD" id="cd03809">
    <property type="entry name" value="GT4_MtfB-like"/>
    <property type="match status" value="2"/>
</dbReference>
<evidence type="ECO:0000259" key="1">
    <source>
        <dbReference type="Pfam" id="PF00534"/>
    </source>
</evidence>
<dbReference type="Gene3D" id="3.40.50.2000">
    <property type="entry name" value="Glycogen Phosphorylase B"/>
    <property type="match status" value="3"/>
</dbReference>
<reference evidence="2 3" key="1">
    <citation type="submission" date="2020-07" db="EMBL/GenBank/DDBJ databases">
        <title>Novel species isolated from subtropical streams in China.</title>
        <authorList>
            <person name="Lu H."/>
        </authorList>
    </citation>
    <scope>NUCLEOTIDE SEQUENCE [LARGE SCALE GENOMIC DNA]</scope>
    <source>
        <strain evidence="2 3">LX20W</strain>
    </source>
</reference>
<evidence type="ECO:0000313" key="2">
    <source>
        <dbReference type="EMBL" id="MBA5640013.1"/>
    </source>
</evidence>
<dbReference type="Pfam" id="PF00534">
    <property type="entry name" value="Glycos_transf_1"/>
    <property type="match status" value="3"/>
</dbReference>
<keyword evidence="3" id="KW-1185">Reference proteome</keyword>
<protein>
    <submittedName>
        <fullName evidence="2">Glycosyltransferase</fullName>
    </submittedName>
</protein>
<dbReference type="CDD" id="cd03801">
    <property type="entry name" value="GT4_PimA-like"/>
    <property type="match status" value="1"/>
</dbReference>
<dbReference type="SUPFAM" id="SSF53756">
    <property type="entry name" value="UDP-Glycosyltransferase/glycogen phosphorylase"/>
    <property type="match status" value="3"/>
</dbReference>
<dbReference type="Proteomes" id="UP000534388">
    <property type="component" value="Unassembled WGS sequence"/>
</dbReference>
<dbReference type="GO" id="GO:0009103">
    <property type="term" value="P:lipopolysaccharide biosynthetic process"/>
    <property type="evidence" value="ECO:0007669"/>
    <property type="project" value="TreeGrafter"/>
</dbReference>
<dbReference type="PANTHER" id="PTHR46401">
    <property type="entry name" value="GLYCOSYLTRANSFERASE WBBK-RELATED"/>
    <property type="match status" value="1"/>
</dbReference>
<dbReference type="InterPro" id="IPR001296">
    <property type="entry name" value="Glyco_trans_1"/>
</dbReference>
<feature type="domain" description="Glycosyl transferase family 1" evidence="1">
    <location>
        <begin position="899"/>
        <end position="1040"/>
    </location>
</feature>
<proteinExistence type="predicted"/>
<feature type="domain" description="Glycosyl transferase family 1" evidence="1">
    <location>
        <begin position="1294"/>
        <end position="1444"/>
    </location>
</feature>
<sequence length="1489" mass="158999">MRLVIDLQSCQNGAAREPAAVVALAQAVVRSAAGHTVLLALDGRHGDQIEALRHAFAGLLPAAHIVCYAAPTGSGAWQHGAAELIRANALAQLRPDALFCPGLLDRPLDDSLCDHGALGVPCAYWLADAGPLQAPSASALRPVAARQRRQLQAASVVLTPAAADGALLQAALAPVPVLVTGQQPDEAAAQLWQALAALPASPAATATGGNVAGSSVTTAATETTAAATETTAATAAAETSKAGKATAAATVRPRLAFVSPLPPEKSGIADYSAELLAELDPYYEIELVVQQSVPADPALAARWPLRTPDEFEQRAASYDRVLYHFGNSNAHQHMFGLLARQPGVVVLHDFFLSGVLDNMERDRVEPQAFLAALYASHGHSALLRHGELGRNDTIWAYPCNKPVLDQASGLIVHADFSRQLAEQWYGPGYADQWVTLPLLRGLPAGHAPQAARQAARQALGLDDDTFLVCSFGMLGSTKLNERLLHAFLASPLARQRNCQLVFVGENDPGPYGYELLRQIAHSPCAERIRVTGFVTAADYGRYLAAADTAVQLRTQTRGETSASVLDCLLYGIPTIINAHGAAATLPESVLIKLPDQFGDDALADALASLYDDPALRTGLAERGRAHVQAHHAPAAVARQYHAAIERFARDSHASRYRALLDGLAALSPKPQEQELIAAASAIAANLPATAPRQLLIDISALIQADHKTGIQRVVRSILLALFKQPPAGYRVEPVYSEGGNHCYRYARRWAFEMVGVHGLQLEDAPIEARAGDHFLGLDLFTNGTAQNEALLAGLHQRGVRIDFVVYDLLPLLRPESFPFGAEKYYGDYLETVSHVADGVVCISRAVADELATWLENRPSRRVAPLQLGYFHLGADIGASAPTSGLPPEAGQVLAAVAAAPTLLMVGTLEPRKGHTQALDAFELLWQQGVAINLVIVGKAGWLVDTLIKRLEQHPLRGQRLFWLSGVSDEMLLQLYGSAAALLAASEAEGFGLPLIEAAQHDLPIIARGLPVFREVAGEHAYYFDGLDAPALAGALRAWLDLHAAGQAPQPQGLRWLNWQQSADQLMDVVLHGQWYRQLGGDGAPAPQLLVDVTTIAANDLQTGIERVVRAQLSELLRTPTTRYQVRPVYLSDEGGHWHYRYAKRYTHRLLGINEAGVADDAVKVVRGDVYYSPDYAPGAVVAAAAAGLYQRWRTAGVSVNFLIHDLLPVLQPAFFPPGASDAHGRWLRCIAAQADRLVCISAAVADDTRQWLGANGLAVPPLAVLHHGADIAASQPSTGLPDEAPAVLARLAASPAFLMVGTIEPRKGHLQTLDAFEQLWAEGVDAQLVIVGREGWQGLPPSQRRTIPAIIARLQGHPEAGRRLHWLQGISDDYLEQVYAACACLLAPSEGEGFGLPLIEAARHGLPVLARALPVFREVAGQHAQYFSGHDGAALALALRAWLDGHAAGQAVASGAMPWQCWSDNARALAALLFDAAPETEAIPESATV</sequence>
<dbReference type="GO" id="GO:0016757">
    <property type="term" value="F:glycosyltransferase activity"/>
    <property type="evidence" value="ECO:0007669"/>
    <property type="project" value="InterPro"/>
</dbReference>
<feature type="domain" description="Glycosyl transferase family 1" evidence="1">
    <location>
        <begin position="452"/>
        <end position="625"/>
    </location>
</feature>
<dbReference type="PANTHER" id="PTHR46401:SF9">
    <property type="entry name" value="MANNOSYLTRANSFERASE A"/>
    <property type="match status" value="1"/>
</dbReference>
<dbReference type="RefSeq" id="WP_182167045.1">
    <property type="nucleotide sequence ID" value="NZ_JACEZT010000023.1"/>
</dbReference>
<keyword evidence="2" id="KW-0808">Transferase</keyword>
<evidence type="ECO:0000313" key="3">
    <source>
        <dbReference type="Proteomes" id="UP000534388"/>
    </source>
</evidence>